<dbReference type="InterPro" id="IPR003820">
    <property type="entry name" value="KdpC"/>
</dbReference>
<comment type="subcellular location">
    <subcellularLocation>
        <location evidence="11">Cell membrane</location>
        <topology evidence="11">Single-pass membrane protein</topology>
    </subcellularLocation>
</comment>
<dbReference type="GO" id="GO:0005886">
    <property type="term" value="C:plasma membrane"/>
    <property type="evidence" value="ECO:0007669"/>
    <property type="project" value="UniProtKB-SubCell"/>
</dbReference>
<evidence type="ECO:0000256" key="5">
    <source>
        <dbReference type="ARBA" id="ARBA00022741"/>
    </source>
</evidence>
<accession>F8AWT1</accession>
<keyword evidence="14" id="KW-1185">Reference proteome</keyword>
<dbReference type="HOGENOM" id="CLU_077094_0_0_11"/>
<dbReference type="PANTHER" id="PTHR30042:SF2">
    <property type="entry name" value="POTASSIUM-TRANSPORTING ATPASE KDPC SUBUNIT"/>
    <property type="match status" value="1"/>
</dbReference>
<evidence type="ECO:0000256" key="12">
    <source>
        <dbReference type="SAM" id="MobiDB-lite"/>
    </source>
</evidence>
<comment type="function">
    <text evidence="11">Part of the high-affinity ATP-driven potassium transport (or Kdp) system, which catalyzes the hydrolysis of ATP coupled with the electrogenic transport of potassium into the cytoplasm. This subunit acts as a catalytic chaperone that increases the ATP-binding affinity of the ATP-hydrolyzing subunit KdpB by the formation of a transient KdpB/KdpC/ATP ternary complex.</text>
</comment>
<feature type="region of interest" description="Disordered" evidence="12">
    <location>
        <begin position="221"/>
        <end position="240"/>
    </location>
</feature>
<evidence type="ECO:0000313" key="13">
    <source>
        <dbReference type="EMBL" id="AEH10306.1"/>
    </source>
</evidence>
<protein>
    <recommendedName>
        <fullName evidence="11">Potassium-transporting ATPase KdpC subunit</fullName>
    </recommendedName>
    <alternativeName>
        <fullName evidence="11">ATP phosphohydrolase [potassium-transporting] C chain</fullName>
    </alternativeName>
    <alternativeName>
        <fullName evidence="11">Potassium-binding and translocating subunit C</fullName>
    </alternativeName>
    <alternativeName>
        <fullName evidence="11">Potassium-translocating ATPase C chain</fullName>
    </alternativeName>
</protein>
<evidence type="ECO:0000256" key="11">
    <source>
        <dbReference type="HAMAP-Rule" id="MF_00276"/>
    </source>
</evidence>
<dbReference type="EMBL" id="CP002801">
    <property type="protein sequence ID" value="AEH10306.1"/>
    <property type="molecule type" value="Genomic_DNA"/>
</dbReference>
<dbReference type="KEGG" id="fsy:FsymDg_2989"/>
<comment type="similarity">
    <text evidence="11">Belongs to the KdpC family.</text>
</comment>
<dbReference type="Proteomes" id="UP000001549">
    <property type="component" value="Chromosome"/>
</dbReference>
<keyword evidence="8 11" id="KW-1133">Transmembrane helix</keyword>
<dbReference type="GO" id="GO:0005524">
    <property type="term" value="F:ATP binding"/>
    <property type="evidence" value="ECO:0007669"/>
    <property type="project" value="UniProtKB-UniRule"/>
</dbReference>
<keyword evidence="1 11" id="KW-0813">Transport</keyword>
<evidence type="ECO:0000256" key="3">
    <source>
        <dbReference type="ARBA" id="ARBA00022538"/>
    </source>
</evidence>
<organism evidence="13 14">
    <name type="scientific">Candidatus Protofrankia datiscae</name>
    <dbReference type="NCBI Taxonomy" id="2716812"/>
    <lineage>
        <taxon>Bacteria</taxon>
        <taxon>Bacillati</taxon>
        <taxon>Actinomycetota</taxon>
        <taxon>Actinomycetes</taxon>
        <taxon>Frankiales</taxon>
        <taxon>Frankiaceae</taxon>
        <taxon>Protofrankia</taxon>
    </lineage>
</organism>
<proteinExistence type="inferred from homology"/>
<keyword evidence="3 11" id="KW-0633">Potassium transport</keyword>
<dbReference type="PANTHER" id="PTHR30042">
    <property type="entry name" value="POTASSIUM-TRANSPORTING ATPASE C CHAIN"/>
    <property type="match status" value="1"/>
</dbReference>
<feature type="region of interest" description="Disordered" evidence="12">
    <location>
        <begin position="95"/>
        <end position="128"/>
    </location>
</feature>
<dbReference type="HAMAP" id="MF_00276">
    <property type="entry name" value="KdpC"/>
    <property type="match status" value="1"/>
</dbReference>
<evidence type="ECO:0000313" key="14">
    <source>
        <dbReference type="Proteomes" id="UP000001549"/>
    </source>
</evidence>
<evidence type="ECO:0000256" key="1">
    <source>
        <dbReference type="ARBA" id="ARBA00022448"/>
    </source>
</evidence>
<evidence type="ECO:0000256" key="9">
    <source>
        <dbReference type="ARBA" id="ARBA00023065"/>
    </source>
</evidence>
<keyword evidence="6 11" id="KW-0067">ATP-binding</keyword>
<keyword evidence="2 11" id="KW-1003">Cell membrane</keyword>
<gene>
    <name evidence="11" type="primary">kdpC</name>
    <name evidence="13" type="ordered locus">FsymDg_2989</name>
</gene>
<evidence type="ECO:0000256" key="2">
    <source>
        <dbReference type="ARBA" id="ARBA00022475"/>
    </source>
</evidence>
<evidence type="ECO:0000256" key="8">
    <source>
        <dbReference type="ARBA" id="ARBA00022989"/>
    </source>
</evidence>
<name>F8AWT1_9ACTN</name>
<keyword evidence="9 11" id="KW-0406">Ion transport</keyword>
<dbReference type="Pfam" id="PF02669">
    <property type="entry name" value="KdpC"/>
    <property type="match status" value="2"/>
</dbReference>
<keyword evidence="7 11" id="KW-0630">Potassium</keyword>
<keyword evidence="4 11" id="KW-0812">Transmembrane</keyword>
<evidence type="ECO:0000256" key="6">
    <source>
        <dbReference type="ARBA" id="ARBA00022840"/>
    </source>
</evidence>
<keyword evidence="5 11" id="KW-0547">Nucleotide-binding</keyword>
<evidence type="ECO:0000256" key="7">
    <source>
        <dbReference type="ARBA" id="ARBA00022958"/>
    </source>
</evidence>
<keyword evidence="10 11" id="KW-0472">Membrane</keyword>
<comment type="subunit">
    <text evidence="11">The system is composed of three essential subunits: KdpA, KdpB and KdpC.</text>
</comment>
<reference evidence="13 14" key="1">
    <citation type="submission" date="2011-05" db="EMBL/GenBank/DDBJ databases">
        <title>Complete sequence of chromosome of Frankia symbiont of Datisca glomerata.</title>
        <authorList>
            <consortium name="US DOE Joint Genome Institute"/>
            <person name="Lucas S."/>
            <person name="Han J."/>
            <person name="Lapidus A."/>
            <person name="Cheng J.-F."/>
            <person name="Goodwin L."/>
            <person name="Pitluck S."/>
            <person name="Peters L."/>
            <person name="Mikhailova N."/>
            <person name="Chertkov O."/>
            <person name="Teshima H."/>
            <person name="Han C."/>
            <person name="Tapia R."/>
            <person name="Land M."/>
            <person name="Hauser L."/>
            <person name="Kyrpides N."/>
            <person name="Ivanova N."/>
            <person name="Pagani I."/>
            <person name="Berry A."/>
            <person name="Pawlowski K."/>
            <person name="Persson T."/>
            <person name="Vanden Heuvel B."/>
            <person name="Benson D."/>
            <person name="Woyke T."/>
        </authorList>
    </citation>
    <scope>NUCLEOTIDE SEQUENCE [LARGE SCALE GENOMIC DNA]</scope>
    <source>
        <strain evidence="14">4085684</strain>
    </source>
</reference>
<dbReference type="STRING" id="656024.FsymDg_2989"/>
<dbReference type="GO" id="GO:0008556">
    <property type="term" value="F:P-type potassium transmembrane transporter activity"/>
    <property type="evidence" value="ECO:0007669"/>
    <property type="project" value="InterPro"/>
</dbReference>
<evidence type="ECO:0000256" key="10">
    <source>
        <dbReference type="ARBA" id="ARBA00023136"/>
    </source>
</evidence>
<evidence type="ECO:0000256" key="4">
    <source>
        <dbReference type="ARBA" id="ARBA00022692"/>
    </source>
</evidence>
<dbReference type="AlphaFoldDB" id="F8AWT1"/>
<dbReference type="eggNOG" id="COG2156">
    <property type="taxonomic scope" value="Bacteria"/>
</dbReference>
<sequence>MIAMASPRLPGPVRQLLAALRMLLVLTVLVGVAYPLAVTAIAQLPGLRHRADGSLVRAADGTVVGSSRIGQPFTDAAGRPIPTYFQPRPSAAGAGVGYDPTATSASNLGPEDVVDTFDDPVTPGDESRRSLLTTVCGRSRAVGQLEGVDGRRPYCTPGGVGAVLAVFHRDPGFAGPVVRVVSVNERCPAQPFVATHEGVRVECATPGGDYAAGQRVLVPGPGRGRDNPVPPDAVTASGSGLDPDISPAYAYLQVSRVAGARGLPPATVRRLVEDHVRGRALGFLGEPRVNVVELNLALDRLGTG</sequence>